<evidence type="ECO:0000313" key="1">
    <source>
        <dbReference type="EMBL" id="RIA46184.1"/>
    </source>
</evidence>
<dbReference type="Proteomes" id="UP000266568">
    <property type="component" value="Unassembled WGS sequence"/>
</dbReference>
<proteinExistence type="predicted"/>
<protein>
    <submittedName>
        <fullName evidence="1">Uncharacterized protein</fullName>
    </submittedName>
</protein>
<reference evidence="1 2" key="1">
    <citation type="submission" date="2018-08" db="EMBL/GenBank/DDBJ databases">
        <title>Genomic Encyclopedia of Type Strains, Phase IV (KMG-IV): sequencing the most valuable type-strain genomes for metagenomic binning, comparative biology and taxonomic classification.</title>
        <authorList>
            <person name="Goeker M."/>
        </authorList>
    </citation>
    <scope>NUCLEOTIDE SEQUENCE [LARGE SCALE GENOMIC DNA]</scope>
    <source>
        <strain evidence="1 2">DSM 25527</strain>
    </source>
</reference>
<sequence length="72" mass="7938">MPEHAVDVKAFITVFVDADNAVQARKRAESFVQWLSPTIEQINDYNSDHDAVGTETGPFAIDGESAVEEIDE</sequence>
<name>A0A397PJ60_9SPHN</name>
<comment type="caution">
    <text evidence="1">The sequence shown here is derived from an EMBL/GenBank/DDBJ whole genome shotgun (WGS) entry which is preliminary data.</text>
</comment>
<organism evidence="1 2">
    <name type="scientific">Hephaestia caeni</name>
    <dbReference type="NCBI Taxonomy" id="645617"/>
    <lineage>
        <taxon>Bacteria</taxon>
        <taxon>Pseudomonadati</taxon>
        <taxon>Pseudomonadota</taxon>
        <taxon>Alphaproteobacteria</taxon>
        <taxon>Sphingomonadales</taxon>
        <taxon>Sphingomonadaceae</taxon>
        <taxon>Hephaestia</taxon>
    </lineage>
</organism>
<gene>
    <name evidence="1" type="ORF">DFR49_0717</name>
</gene>
<dbReference type="AlphaFoldDB" id="A0A397PJ60"/>
<dbReference type="OrthoDB" id="7475451at2"/>
<accession>A0A397PJ60</accession>
<dbReference type="RefSeq" id="WP_119034432.1">
    <property type="nucleotide sequence ID" value="NZ_QXDC01000002.1"/>
</dbReference>
<keyword evidence="2" id="KW-1185">Reference proteome</keyword>
<evidence type="ECO:0000313" key="2">
    <source>
        <dbReference type="Proteomes" id="UP000266568"/>
    </source>
</evidence>
<dbReference type="EMBL" id="QXDC01000002">
    <property type="protein sequence ID" value="RIA46184.1"/>
    <property type="molecule type" value="Genomic_DNA"/>
</dbReference>